<reference evidence="2 3" key="1">
    <citation type="submission" date="2024-06" db="EMBL/GenBank/DDBJ databases">
        <title>The Natural Products Discovery Center: Release of the First 8490 Sequenced Strains for Exploring Actinobacteria Biosynthetic Diversity.</title>
        <authorList>
            <person name="Kalkreuter E."/>
            <person name="Kautsar S.A."/>
            <person name="Yang D."/>
            <person name="Bader C.D."/>
            <person name="Teijaro C.N."/>
            <person name="Fluegel L."/>
            <person name="Davis C.M."/>
            <person name="Simpson J.R."/>
            <person name="Lauterbach L."/>
            <person name="Steele A.D."/>
            <person name="Gui C."/>
            <person name="Meng S."/>
            <person name="Li G."/>
            <person name="Viehrig K."/>
            <person name="Ye F."/>
            <person name="Su P."/>
            <person name="Kiefer A.F."/>
            <person name="Nichols A."/>
            <person name="Cepeda A.J."/>
            <person name="Yan W."/>
            <person name="Fan B."/>
            <person name="Jiang Y."/>
            <person name="Adhikari A."/>
            <person name="Zheng C.-J."/>
            <person name="Schuster L."/>
            <person name="Cowan T.M."/>
            <person name="Smanski M.J."/>
            <person name="Chevrette M.G."/>
            <person name="De Carvalho L.P.S."/>
            <person name="Shen B."/>
        </authorList>
    </citation>
    <scope>NUCLEOTIDE SEQUENCE [LARGE SCALE GENOMIC DNA]</scope>
    <source>
        <strain evidence="2 3">NPDC053791</strain>
    </source>
</reference>
<name>A0ABV3J057_9ACTN</name>
<evidence type="ECO:0000313" key="3">
    <source>
        <dbReference type="Proteomes" id="UP001552479"/>
    </source>
</evidence>
<dbReference type="Proteomes" id="UP001552479">
    <property type="component" value="Unassembled WGS sequence"/>
</dbReference>
<keyword evidence="1" id="KW-0812">Transmembrane</keyword>
<keyword evidence="3" id="KW-1185">Reference proteome</keyword>
<sequence>MSMAAVGLIAGMALGFAGYFGGFGAFLLVAALGALGFVVGRFLDGDLDPGEFFRTRDRDGRRR</sequence>
<dbReference type="EMBL" id="JBFASG010000025">
    <property type="protein sequence ID" value="MEV4925719.1"/>
    <property type="molecule type" value="Genomic_DNA"/>
</dbReference>
<proteinExistence type="predicted"/>
<evidence type="ECO:0008006" key="4">
    <source>
        <dbReference type="Google" id="ProtNLM"/>
    </source>
</evidence>
<protein>
    <recommendedName>
        <fullName evidence="4">DUF2273 domain-containing protein</fullName>
    </recommendedName>
</protein>
<organism evidence="2 3">
    <name type="scientific">Streptomyces roseoverticillatus</name>
    <dbReference type="NCBI Taxonomy" id="66429"/>
    <lineage>
        <taxon>Bacteria</taxon>
        <taxon>Bacillati</taxon>
        <taxon>Actinomycetota</taxon>
        <taxon>Actinomycetes</taxon>
        <taxon>Kitasatosporales</taxon>
        <taxon>Streptomycetaceae</taxon>
        <taxon>Streptomyces</taxon>
    </lineage>
</organism>
<gene>
    <name evidence="2" type="ORF">AB0L03_23335</name>
</gene>
<comment type="caution">
    <text evidence="2">The sequence shown here is derived from an EMBL/GenBank/DDBJ whole genome shotgun (WGS) entry which is preliminary data.</text>
</comment>
<dbReference type="RefSeq" id="WP_366089333.1">
    <property type="nucleotide sequence ID" value="NZ_JBFASG010000025.1"/>
</dbReference>
<feature type="transmembrane region" description="Helical" evidence="1">
    <location>
        <begin position="25"/>
        <end position="43"/>
    </location>
</feature>
<evidence type="ECO:0000313" key="2">
    <source>
        <dbReference type="EMBL" id="MEV4925719.1"/>
    </source>
</evidence>
<keyword evidence="1" id="KW-0472">Membrane</keyword>
<accession>A0ABV3J057</accession>
<evidence type="ECO:0000256" key="1">
    <source>
        <dbReference type="SAM" id="Phobius"/>
    </source>
</evidence>
<keyword evidence="1" id="KW-1133">Transmembrane helix</keyword>